<dbReference type="eggNOG" id="COG1253">
    <property type="taxonomic scope" value="Bacteria"/>
</dbReference>
<evidence type="ECO:0000313" key="14">
    <source>
        <dbReference type="EMBL" id="EKP95284.1"/>
    </source>
</evidence>
<feature type="domain" description="CBS" evidence="12">
    <location>
        <begin position="227"/>
        <end position="286"/>
    </location>
</feature>
<evidence type="ECO:0000256" key="1">
    <source>
        <dbReference type="ARBA" id="ARBA00004651"/>
    </source>
</evidence>
<dbReference type="STRING" id="867903.ThesuDRAFT_01029"/>
<evidence type="ECO:0000256" key="2">
    <source>
        <dbReference type="ARBA" id="ARBA00006337"/>
    </source>
</evidence>
<protein>
    <submittedName>
        <fullName evidence="14">CBS domain-containing protein</fullName>
    </submittedName>
</protein>
<evidence type="ECO:0000256" key="10">
    <source>
        <dbReference type="PROSITE-ProRule" id="PRU01193"/>
    </source>
</evidence>
<feature type="transmembrane region" description="Helical" evidence="11">
    <location>
        <begin position="149"/>
        <end position="170"/>
    </location>
</feature>
<dbReference type="PANTHER" id="PTHR43099:SF5">
    <property type="entry name" value="HLYC_CORC FAMILY TRANSPORTER"/>
    <property type="match status" value="1"/>
</dbReference>
<dbReference type="Gene3D" id="3.30.465.10">
    <property type="match status" value="1"/>
</dbReference>
<feature type="transmembrane region" description="Helical" evidence="11">
    <location>
        <begin position="102"/>
        <end position="128"/>
    </location>
</feature>
<dbReference type="GO" id="GO:0050660">
    <property type="term" value="F:flavin adenine dinucleotide binding"/>
    <property type="evidence" value="ECO:0007669"/>
    <property type="project" value="InterPro"/>
</dbReference>
<evidence type="ECO:0000259" key="12">
    <source>
        <dbReference type="PROSITE" id="PS51371"/>
    </source>
</evidence>
<feature type="domain" description="CNNM transmembrane" evidence="13">
    <location>
        <begin position="1"/>
        <end position="208"/>
    </location>
</feature>
<organism evidence="14 15">
    <name type="scientific">Thermaerobacter subterraneus DSM 13965</name>
    <dbReference type="NCBI Taxonomy" id="867903"/>
    <lineage>
        <taxon>Bacteria</taxon>
        <taxon>Bacillati</taxon>
        <taxon>Bacillota</taxon>
        <taxon>Clostridia</taxon>
        <taxon>Eubacteriales</taxon>
        <taxon>Clostridiales Family XVII. Incertae Sedis</taxon>
        <taxon>Thermaerobacter</taxon>
    </lineage>
</organism>
<comment type="subcellular location">
    <subcellularLocation>
        <location evidence="1">Cell membrane</location>
        <topology evidence="1">Multi-pass membrane protein</topology>
    </subcellularLocation>
</comment>
<evidence type="ECO:0000256" key="6">
    <source>
        <dbReference type="ARBA" id="ARBA00022989"/>
    </source>
</evidence>
<evidence type="ECO:0000256" key="8">
    <source>
        <dbReference type="ARBA" id="ARBA00023136"/>
    </source>
</evidence>
<keyword evidence="4 10" id="KW-0812">Transmembrane</keyword>
<evidence type="ECO:0000256" key="11">
    <source>
        <dbReference type="SAM" id="Phobius"/>
    </source>
</evidence>
<dbReference type="GO" id="GO:0005886">
    <property type="term" value="C:plasma membrane"/>
    <property type="evidence" value="ECO:0007669"/>
    <property type="project" value="UniProtKB-SubCell"/>
</dbReference>
<dbReference type="Pfam" id="PF03471">
    <property type="entry name" value="CorC_HlyC"/>
    <property type="match status" value="1"/>
</dbReference>
<name>K6Q2N0_9FIRM</name>
<gene>
    <name evidence="14" type="ORF">ThesuDRAFT_01029</name>
</gene>
<sequence length="447" mass="48757">MSSWLVPIALISILILLNGLFVAAEFAIVRAPRASIEHKAAQGHRVAKLVSLIQRNPLRVDRYLATAQLGITLVSLGLGMYGEHVLAEWLAAWLEALGEWRWIGAHALASTIAVAILSFFHIVIGEMVPKAVALKHAEETALRVTRPMIWIEWLLFPLVWSLNGLGYALLKVFGINRAEASQHQYYTPEELEYIIRESQAGGLLRKESGDVLRELFDFGDLTAGEVMVPRVNMVGIPLGAGPEQVANILRRALHTRYPVYEGDLDHIVGVVHIRELLRCLLEGRAVQAADVQAVPFVPETATLDAVLAAMRQAQAQMAIVMDEHGGTAGLVSVEDLFEEVAGEVDEKPVSHPPIAWDQSGRLMVDGTVRLEDVGEALGVTLDHEEVDTVSGLVLSLLGRPPQVGDVVEYSQLRFEVIAVAGRGVKMCAVTPPVRQEVTDGSTVEDDS</sequence>
<dbReference type="PROSITE" id="PS51371">
    <property type="entry name" value="CBS"/>
    <property type="match status" value="2"/>
</dbReference>
<dbReference type="CDD" id="cd04590">
    <property type="entry name" value="CBS_pair_CorC_HlyC_assoc"/>
    <property type="match status" value="1"/>
</dbReference>
<dbReference type="SUPFAM" id="SSF56176">
    <property type="entry name" value="FAD-binding/transporter-associated domain-like"/>
    <property type="match status" value="1"/>
</dbReference>
<dbReference type="InterPro" id="IPR016169">
    <property type="entry name" value="FAD-bd_PCMH_sub2"/>
</dbReference>
<dbReference type="InterPro" id="IPR005170">
    <property type="entry name" value="Transptr-assoc_dom"/>
</dbReference>
<dbReference type="RefSeq" id="WP_006903295.1">
    <property type="nucleotide sequence ID" value="NZ_JH976535.1"/>
</dbReference>
<dbReference type="SMART" id="SM01091">
    <property type="entry name" value="CorC_HlyC"/>
    <property type="match status" value="1"/>
</dbReference>
<feature type="transmembrane region" description="Helical" evidence="11">
    <location>
        <begin position="63"/>
        <end position="82"/>
    </location>
</feature>
<evidence type="ECO:0000259" key="13">
    <source>
        <dbReference type="PROSITE" id="PS51846"/>
    </source>
</evidence>
<comment type="similarity">
    <text evidence="2">Belongs to the UPF0053 family.</text>
</comment>
<dbReference type="InterPro" id="IPR036318">
    <property type="entry name" value="FAD-bd_PCMH-like_sf"/>
</dbReference>
<keyword evidence="15" id="KW-1185">Reference proteome</keyword>
<evidence type="ECO:0000256" key="7">
    <source>
        <dbReference type="ARBA" id="ARBA00023122"/>
    </source>
</evidence>
<proteinExistence type="inferred from homology"/>
<comment type="caution">
    <text evidence="14">The sequence shown here is derived from an EMBL/GenBank/DDBJ whole genome shotgun (WGS) entry which is preliminary data.</text>
</comment>
<dbReference type="PANTHER" id="PTHR43099">
    <property type="entry name" value="UPF0053 PROTEIN YRKA"/>
    <property type="match status" value="1"/>
</dbReference>
<dbReference type="InterPro" id="IPR002550">
    <property type="entry name" value="CNNM"/>
</dbReference>
<dbReference type="HOGENOM" id="CLU_015237_4_1_9"/>
<keyword evidence="7 9" id="KW-0129">CBS domain</keyword>
<dbReference type="Pfam" id="PF01595">
    <property type="entry name" value="CNNM"/>
    <property type="match status" value="1"/>
</dbReference>
<evidence type="ECO:0000256" key="3">
    <source>
        <dbReference type="ARBA" id="ARBA00022475"/>
    </source>
</evidence>
<dbReference type="OrthoDB" id="9798188at2"/>
<keyword evidence="8 10" id="KW-0472">Membrane</keyword>
<keyword evidence="3" id="KW-1003">Cell membrane</keyword>
<dbReference type="PROSITE" id="PS51846">
    <property type="entry name" value="CNNM"/>
    <property type="match status" value="1"/>
</dbReference>
<accession>K6Q2N0</accession>
<evidence type="ECO:0000256" key="4">
    <source>
        <dbReference type="ARBA" id="ARBA00022692"/>
    </source>
</evidence>
<dbReference type="Proteomes" id="UP000005710">
    <property type="component" value="Unassembled WGS sequence"/>
</dbReference>
<reference evidence="14" key="2">
    <citation type="submission" date="2012-10" db="EMBL/GenBank/DDBJ databases">
        <title>Improved high-quality draft of Thermaerobacter subterraneus C21, DSM 13965.</title>
        <authorList>
            <consortium name="DOE Joint Genome Institute"/>
            <person name="Eisen J."/>
            <person name="Huntemann M."/>
            <person name="Wei C.-L."/>
            <person name="Han J."/>
            <person name="Detter J.C."/>
            <person name="Han C."/>
            <person name="Tapia R."/>
            <person name="Chen A."/>
            <person name="Kyrpides N."/>
            <person name="Mavromatis K."/>
            <person name="Markowitz V."/>
            <person name="Szeto E."/>
            <person name="Ivanova N."/>
            <person name="Mikhailova N."/>
            <person name="Ovchinnikova G."/>
            <person name="Pagani I."/>
            <person name="Pati A."/>
            <person name="Goodwin L."/>
            <person name="Nordberg H.P."/>
            <person name="Cantor M.N."/>
            <person name="Hua S.X."/>
            <person name="Woyke T."/>
            <person name="Eisen J."/>
            <person name="Klenk H.-P."/>
        </authorList>
    </citation>
    <scope>NUCLEOTIDE SEQUENCE [LARGE SCALE GENOMIC DNA]</scope>
    <source>
        <strain evidence="14">DSM 13965</strain>
    </source>
</reference>
<dbReference type="InterPro" id="IPR046342">
    <property type="entry name" value="CBS_dom_sf"/>
</dbReference>
<dbReference type="EMBL" id="AENY02000002">
    <property type="protein sequence ID" value="EKP95284.1"/>
    <property type="molecule type" value="Genomic_DNA"/>
</dbReference>
<keyword evidence="6 10" id="KW-1133">Transmembrane helix</keyword>
<dbReference type="InterPro" id="IPR044751">
    <property type="entry name" value="Ion_transp-like_CBS"/>
</dbReference>
<dbReference type="Gene3D" id="3.10.580.10">
    <property type="entry name" value="CBS-domain"/>
    <property type="match status" value="1"/>
</dbReference>
<keyword evidence="5" id="KW-0677">Repeat</keyword>
<dbReference type="SUPFAM" id="SSF54631">
    <property type="entry name" value="CBS-domain pair"/>
    <property type="match status" value="1"/>
</dbReference>
<evidence type="ECO:0000256" key="5">
    <source>
        <dbReference type="ARBA" id="ARBA00022737"/>
    </source>
</evidence>
<dbReference type="InterPro" id="IPR000644">
    <property type="entry name" value="CBS_dom"/>
</dbReference>
<evidence type="ECO:0000256" key="9">
    <source>
        <dbReference type="PROSITE-ProRule" id="PRU00703"/>
    </source>
</evidence>
<reference evidence="14" key="1">
    <citation type="submission" date="2010-10" db="EMBL/GenBank/DDBJ databases">
        <authorList>
            <consortium name="US DOE Joint Genome Institute (JGI-PGF)"/>
            <person name="Lucas S."/>
            <person name="Copeland A."/>
            <person name="Lapidus A."/>
            <person name="Bruce D."/>
            <person name="Goodwin L."/>
            <person name="Pitluck S."/>
            <person name="Kyrpides N."/>
            <person name="Mavromatis K."/>
            <person name="Detter J.C."/>
            <person name="Han C."/>
            <person name="Land M."/>
            <person name="Hauser L."/>
            <person name="Markowitz V."/>
            <person name="Cheng J.-F."/>
            <person name="Hugenholtz P."/>
            <person name="Woyke T."/>
            <person name="Wu D."/>
            <person name="Pukall R."/>
            <person name="Wahrenburg C."/>
            <person name="Brambilla E."/>
            <person name="Klenk H.-P."/>
            <person name="Eisen J.A."/>
        </authorList>
    </citation>
    <scope>NUCLEOTIDE SEQUENCE [LARGE SCALE GENOMIC DNA]</scope>
    <source>
        <strain evidence="14">DSM 13965</strain>
    </source>
</reference>
<dbReference type="InterPro" id="IPR051676">
    <property type="entry name" value="UPF0053_domain"/>
</dbReference>
<feature type="transmembrane region" description="Helical" evidence="11">
    <location>
        <begin position="6"/>
        <end position="29"/>
    </location>
</feature>
<dbReference type="AlphaFoldDB" id="K6Q2N0"/>
<dbReference type="Pfam" id="PF00571">
    <property type="entry name" value="CBS"/>
    <property type="match status" value="2"/>
</dbReference>
<feature type="domain" description="CBS" evidence="12">
    <location>
        <begin position="290"/>
        <end position="346"/>
    </location>
</feature>
<evidence type="ECO:0000313" key="15">
    <source>
        <dbReference type="Proteomes" id="UP000005710"/>
    </source>
</evidence>